<dbReference type="KEGG" id="rtg:NCTC13098_04082"/>
<proteinExistence type="inferred from homology"/>
<dbReference type="Pfam" id="PF00480">
    <property type="entry name" value="ROK"/>
    <property type="match status" value="1"/>
</dbReference>
<dbReference type="Proteomes" id="UP000274346">
    <property type="component" value="Chromosome"/>
</dbReference>
<dbReference type="InterPro" id="IPR043129">
    <property type="entry name" value="ATPase_NBD"/>
</dbReference>
<dbReference type="Gene3D" id="3.30.420.40">
    <property type="match status" value="2"/>
</dbReference>
<dbReference type="EMBL" id="LR131271">
    <property type="protein sequence ID" value="VDR27710.1"/>
    <property type="molecule type" value="Genomic_DNA"/>
</dbReference>
<dbReference type="AlphaFoldDB" id="A0A3P8M1A0"/>
<evidence type="ECO:0000313" key="3">
    <source>
        <dbReference type="Proteomes" id="UP000274346"/>
    </source>
</evidence>
<evidence type="ECO:0000313" key="2">
    <source>
        <dbReference type="EMBL" id="VDR27710.1"/>
    </source>
</evidence>
<dbReference type="SUPFAM" id="SSF53067">
    <property type="entry name" value="Actin-like ATPase domain"/>
    <property type="match status" value="1"/>
</dbReference>
<protein>
    <submittedName>
        <fullName evidence="2">Making large colonies protein</fullName>
    </submittedName>
</protein>
<organism evidence="2 3">
    <name type="scientific">Raoultella terrigena</name>
    <name type="common">Klebsiella terrigena</name>
    <dbReference type="NCBI Taxonomy" id="577"/>
    <lineage>
        <taxon>Bacteria</taxon>
        <taxon>Pseudomonadati</taxon>
        <taxon>Pseudomonadota</taxon>
        <taxon>Gammaproteobacteria</taxon>
        <taxon>Enterobacterales</taxon>
        <taxon>Enterobacteriaceae</taxon>
        <taxon>Klebsiella/Raoultella group</taxon>
        <taxon>Raoultella</taxon>
    </lineage>
</organism>
<dbReference type="InterPro" id="IPR000600">
    <property type="entry name" value="ROK"/>
</dbReference>
<dbReference type="PANTHER" id="PTHR18964">
    <property type="entry name" value="ROK (REPRESSOR, ORF, KINASE) FAMILY"/>
    <property type="match status" value="1"/>
</dbReference>
<comment type="similarity">
    <text evidence="1">Belongs to the ROK (NagC/XylR) family.</text>
</comment>
<accession>A0A3P8M1A0</accession>
<evidence type="ECO:0000256" key="1">
    <source>
        <dbReference type="ARBA" id="ARBA00006479"/>
    </source>
</evidence>
<name>A0A3P8M1A0_RAOTE</name>
<sequence>MQSALLGWHQVPLADLLSRATGGIPVVIENDTRALATYEKTFGHLRKYESAVAISHGSGIGSAAVIYGRIWRGAHGGAGEIAHCTIVPAGKPCRCGKRGCLDTVASLTAIFEQARMEGIEATSLAELEALARKGTPGRSISCTRPATRSGWPSPIRFRPTIRRRSCWRISPIAFRGCSIP</sequence>
<reference evidence="2 3" key="1">
    <citation type="submission" date="2018-12" db="EMBL/GenBank/DDBJ databases">
        <authorList>
            <consortium name="Pathogen Informatics"/>
        </authorList>
    </citation>
    <scope>NUCLEOTIDE SEQUENCE [LARGE SCALE GENOMIC DNA]</scope>
    <source>
        <strain evidence="2 3">NCTC13098</strain>
    </source>
</reference>
<dbReference type="PANTHER" id="PTHR18964:SF149">
    <property type="entry name" value="BIFUNCTIONAL UDP-N-ACETYLGLUCOSAMINE 2-EPIMERASE_N-ACETYLMANNOSAMINE KINASE"/>
    <property type="match status" value="1"/>
</dbReference>
<gene>
    <name evidence="2" type="primary">mlc_4</name>
    <name evidence="2" type="ORF">NCTC13098_04082</name>
</gene>